<evidence type="ECO:0000256" key="5">
    <source>
        <dbReference type="ARBA" id="ARBA00023136"/>
    </source>
</evidence>
<reference evidence="7 8" key="1">
    <citation type="submission" date="2016-10" db="EMBL/GenBank/DDBJ databases">
        <authorList>
            <person name="de Groot N.N."/>
        </authorList>
    </citation>
    <scope>NUCLEOTIDE SEQUENCE [LARGE SCALE GENOMIC DNA]</scope>
    <source>
        <strain evidence="7 8">DSM 21019</strain>
    </source>
</reference>
<proteinExistence type="predicted"/>
<evidence type="ECO:0000259" key="6">
    <source>
        <dbReference type="Pfam" id="PF00535"/>
    </source>
</evidence>
<gene>
    <name evidence="7" type="ORF">SAMN04490243_1481</name>
</gene>
<dbReference type="OrthoDB" id="9810303at2"/>
<dbReference type="GO" id="GO:0016757">
    <property type="term" value="F:glycosyltransferase activity"/>
    <property type="evidence" value="ECO:0007669"/>
    <property type="project" value="UniProtKB-KW"/>
</dbReference>
<name>A0A1I6GAC7_9FLAO</name>
<keyword evidence="3" id="KW-0328">Glycosyltransferase</keyword>
<evidence type="ECO:0000256" key="3">
    <source>
        <dbReference type="ARBA" id="ARBA00022676"/>
    </source>
</evidence>
<dbReference type="EMBL" id="FOYQ01000001">
    <property type="protein sequence ID" value="SFR39119.1"/>
    <property type="molecule type" value="Genomic_DNA"/>
</dbReference>
<keyword evidence="5" id="KW-0472">Membrane</keyword>
<dbReference type="InterPro" id="IPR026461">
    <property type="entry name" value="Trfase_2_rSAM/seldom_assoc"/>
</dbReference>
<dbReference type="SUPFAM" id="SSF53448">
    <property type="entry name" value="Nucleotide-diphospho-sugar transferases"/>
    <property type="match status" value="1"/>
</dbReference>
<keyword evidence="8" id="KW-1185">Reference proteome</keyword>
<dbReference type="Proteomes" id="UP000199534">
    <property type="component" value="Unassembled WGS sequence"/>
</dbReference>
<dbReference type="PANTHER" id="PTHR43646:SF2">
    <property type="entry name" value="GLYCOSYLTRANSFERASE 2-LIKE DOMAIN-CONTAINING PROTEIN"/>
    <property type="match status" value="1"/>
</dbReference>
<dbReference type="RefSeq" id="WP_092981862.1">
    <property type="nucleotide sequence ID" value="NZ_FOYQ01000001.1"/>
</dbReference>
<keyword evidence="4 7" id="KW-0808">Transferase</keyword>
<dbReference type="InterPro" id="IPR001173">
    <property type="entry name" value="Glyco_trans_2-like"/>
</dbReference>
<dbReference type="STRING" id="400055.SAMN04490243_1481"/>
<dbReference type="NCBIfam" id="TIGR04283">
    <property type="entry name" value="glyco_like_mftF"/>
    <property type="match status" value="1"/>
</dbReference>
<evidence type="ECO:0000313" key="8">
    <source>
        <dbReference type="Proteomes" id="UP000199534"/>
    </source>
</evidence>
<evidence type="ECO:0000256" key="1">
    <source>
        <dbReference type="ARBA" id="ARBA00004236"/>
    </source>
</evidence>
<organism evidence="7 8">
    <name type="scientific">Robiginitalea myxolifaciens</name>
    <dbReference type="NCBI Taxonomy" id="400055"/>
    <lineage>
        <taxon>Bacteria</taxon>
        <taxon>Pseudomonadati</taxon>
        <taxon>Bacteroidota</taxon>
        <taxon>Flavobacteriia</taxon>
        <taxon>Flavobacteriales</taxon>
        <taxon>Flavobacteriaceae</taxon>
        <taxon>Robiginitalea</taxon>
    </lineage>
</organism>
<comment type="subcellular location">
    <subcellularLocation>
        <location evidence="1">Cell membrane</location>
    </subcellularLocation>
</comment>
<dbReference type="InterPro" id="IPR029044">
    <property type="entry name" value="Nucleotide-diphossugar_trans"/>
</dbReference>
<dbReference type="AlphaFoldDB" id="A0A1I6GAC7"/>
<dbReference type="GO" id="GO:0005886">
    <property type="term" value="C:plasma membrane"/>
    <property type="evidence" value="ECO:0007669"/>
    <property type="project" value="UniProtKB-SubCell"/>
</dbReference>
<evidence type="ECO:0000256" key="4">
    <source>
        <dbReference type="ARBA" id="ARBA00022679"/>
    </source>
</evidence>
<keyword evidence="2" id="KW-1003">Cell membrane</keyword>
<evidence type="ECO:0000313" key="7">
    <source>
        <dbReference type="EMBL" id="SFR39119.1"/>
    </source>
</evidence>
<dbReference type="CDD" id="cd02522">
    <property type="entry name" value="GT_2_like_a"/>
    <property type="match status" value="1"/>
</dbReference>
<protein>
    <submittedName>
        <fullName evidence="7">Transferase 2, rSAM/selenodomain-associated</fullName>
    </submittedName>
</protein>
<dbReference type="Pfam" id="PF00535">
    <property type="entry name" value="Glycos_transf_2"/>
    <property type="match status" value="1"/>
</dbReference>
<dbReference type="Gene3D" id="3.90.550.10">
    <property type="entry name" value="Spore Coat Polysaccharide Biosynthesis Protein SpsA, Chain A"/>
    <property type="match status" value="1"/>
</dbReference>
<feature type="domain" description="Glycosyltransferase 2-like" evidence="6">
    <location>
        <begin position="5"/>
        <end position="96"/>
    </location>
</feature>
<accession>A0A1I6GAC7</accession>
<evidence type="ECO:0000256" key="2">
    <source>
        <dbReference type="ARBA" id="ARBA00022475"/>
    </source>
</evidence>
<sequence length="260" mass="29835">MVRISLIIPVVDEAKNLRHTLPLLRARCITDAVTEIIVVDGGSSDESIRVAREAGARVIQSDRGRAKQMNAGAAAASGELLYFLHADTLPPEGFDRSIQDACHFNSEKKPALTSGCFRLKFDWNHPVLNFFAWWTRINHPICRGGDQSLFVPKSWFTQLGGFDETYRIYEDNEFIRRLSKAYPFEILKSSVITSARKYRELGVWRLQYHFARIHFLYYLGKSPEVMYGYYSRHIASRLQERQPGMVGGKDQHYRKISPSS</sequence>
<dbReference type="PANTHER" id="PTHR43646">
    <property type="entry name" value="GLYCOSYLTRANSFERASE"/>
    <property type="match status" value="1"/>
</dbReference>